<dbReference type="CDD" id="cd03788">
    <property type="entry name" value="GT20_TPS"/>
    <property type="match status" value="1"/>
</dbReference>
<comment type="catalytic activity">
    <reaction evidence="5">
        <text>ADP-alpha-D-glucose + D-glucose 6-phosphate = alpha,alpha-trehalose 6-phosphate + ADP + H(+)</text>
        <dbReference type="Rhea" id="RHEA:53880"/>
        <dbReference type="ChEBI" id="CHEBI:15378"/>
        <dbReference type="ChEBI" id="CHEBI:57498"/>
        <dbReference type="ChEBI" id="CHEBI:58429"/>
        <dbReference type="ChEBI" id="CHEBI:61548"/>
        <dbReference type="ChEBI" id="CHEBI:456216"/>
        <dbReference type="EC" id="2.4.1.347"/>
    </reaction>
</comment>
<evidence type="ECO:0000313" key="7">
    <source>
        <dbReference type="EMBL" id="GAA3969836.1"/>
    </source>
</evidence>
<comment type="caution">
    <text evidence="7">The sequence shown here is derived from an EMBL/GenBank/DDBJ whole genome shotgun (WGS) entry which is preliminary data.</text>
</comment>
<protein>
    <recommendedName>
        <fullName evidence="3">alpha,alpha-trehalose-phosphate synthase (ADP-forming)</fullName>
        <ecNumber evidence="3">2.4.1.347</ecNumber>
    </recommendedName>
</protein>
<organism evidence="7 8">
    <name type="scientific">Gordonia caeni</name>
    <dbReference type="NCBI Taxonomy" id="1007097"/>
    <lineage>
        <taxon>Bacteria</taxon>
        <taxon>Bacillati</taxon>
        <taxon>Actinomycetota</taxon>
        <taxon>Actinomycetes</taxon>
        <taxon>Mycobacteriales</taxon>
        <taxon>Gordoniaceae</taxon>
        <taxon>Gordonia</taxon>
    </lineage>
</organism>
<dbReference type="EC" id="2.4.1.347" evidence="3"/>
<dbReference type="InterPro" id="IPR001830">
    <property type="entry name" value="Glyco_trans_20"/>
</dbReference>
<evidence type="ECO:0000256" key="3">
    <source>
        <dbReference type="ARBA" id="ARBA00012842"/>
    </source>
</evidence>
<reference evidence="8" key="1">
    <citation type="journal article" date="2019" name="Int. J. Syst. Evol. Microbiol.">
        <title>The Global Catalogue of Microorganisms (GCM) 10K type strain sequencing project: providing services to taxonomists for standard genome sequencing and annotation.</title>
        <authorList>
            <consortium name="The Broad Institute Genomics Platform"/>
            <consortium name="The Broad Institute Genome Sequencing Center for Infectious Disease"/>
            <person name="Wu L."/>
            <person name="Ma J."/>
        </authorList>
    </citation>
    <scope>NUCLEOTIDE SEQUENCE [LARGE SCALE GENOMIC DNA]</scope>
    <source>
        <strain evidence="8">JCM 16923</strain>
    </source>
</reference>
<comment type="similarity">
    <text evidence="2">Belongs to the glycosyltransferase 20 family.</text>
</comment>
<dbReference type="RefSeq" id="WP_344785726.1">
    <property type="nucleotide sequence ID" value="NZ_BAAAZW010000013.1"/>
</dbReference>
<dbReference type="EMBL" id="BAAAZW010000013">
    <property type="protein sequence ID" value="GAA3969836.1"/>
    <property type="molecule type" value="Genomic_DNA"/>
</dbReference>
<evidence type="ECO:0000256" key="1">
    <source>
        <dbReference type="ARBA" id="ARBA00001525"/>
    </source>
</evidence>
<gene>
    <name evidence="7" type="ORF">GCM10022231_33940</name>
</gene>
<dbReference type="PANTHER" id="PTHR10788">
    <property type="entry name" value="TREHALOSE-6-PHOSPHATE SYNTHASE"/>
    <property type="match status" value="1"/>
</dbReference>
<comment type="catalytic activity">
    <reaction evidence="4">
        <text>GDP-alpha-D-glucose + D-glucose 6-phosphate = alpha,alpha-trehalose 6-phosphate + GDP + H(+)</text>
        <dbReference type="Rhea" id="RHEA:14605"/>
        <dbReference type="ChEBI" id="CHEBI:15378"/>
        <dbReference type="ChEBI" id="CHEBI:58189"/>
        <dbReference type="ChEBI" id="CHEBI:58429"/>
        <dbReference type="ChEBI" id="CHEBI:61548"/>
        <dbReference type="ChEBI" id="CHEBI:62230"/>
    </reaction>
</comment>
<dbReference type="Proteomes" id="UP001418444">
    <property type="component" value="Unassembled WGS sequence"/>
</dbReference>
<dbReference type="Gene3D" id="3.40.50.2000">
    <property type="entry name" value="Glycogen Phosphorylase B"/>
    <property type="match status" value="2"/>
</dbReference>
<evidence type="ECO:0000256" key="2">
    <source>
        <dbReference type="ARBA" id="ARBA00008799"/>
    </source>
</evidence>
<dbReference type="Pfam" id="PF00982">
    <property type="entry name" value="Glyco_transf_20"/>
    <property type="match status" value="1"/>
</dbReference>
<evidence type="ECO:0000256" key="4">
    <source>
        <dbReference type="ARBA" id="ARBA00047452"/>
    </source>
</evidence>
<evidence type="ECO:0000313" key="8">
    <source>
        <dbReference type="Proteomes" id="UP001418444"/>
    </source>
</evidence>
<keyword evidence="8" id="KW-1185">Reference proteome</keyword>
<sequence>MGADFVVVANRLPVNKQVAADGTVTWTRAPGGLVTALAPIFDSQPGAWVGWTGSADSSDDPHVDGIDIHAVPLSAREVEDYYEGFANSTLWPLYHDVLVKPEYRADWWDVYVEVNRRFAEAASAAAAPGAAVWVQDYQLQLVPAMLRELRPDLKIGFFLHIPFPPFELFSQLPWRREILEGLLGADLIGFHLPGGAQNFLTLSRRLLGAETSDAPVGVRSDFGTVRFGDRTVRVGAFPISIDSAGVAEQAAAAPVIQRAEEIREQLGNPKTLLLGVDRLDYTKGIDVRIQSLERLFADGRLDPADTVLVQLASPSRENVESYAVLRDTVERTVAHINGTYGTVASPPVRYLLQPVPRDELLAYFVAADVALVTPLRDGMNLVTKEYIASHPDLDGALVLSEFTGAAMELDAAYVMNPYDPASTDDAVIAAVTDDDAERRRRMAILRDQVMNNDVDQWARSFLDTLTEE</sequence>
<comment type="catalytic activity">
    <reaction evidence="6">
        <text>TDP-alpha-D-glucose + D-glucose 6-phosphate = 5-methyl-UDP + alpha,alpha-trehalose 6-phosphate + H(+)</text>
        <dbReference type="Rhea" id="RHEA:53888"/>
        <dbReference type="ChEBI" id="CHEBI:15378"/>
        <dbReference type="ChEBI" id="CHEBI:58429"/>
        <dbReference type="ChEBI" id="CHEBI:61417"/>
        <dbReference type="ChEBI" id="CHEBI:61548"/>
        <dbReference type="ChEBI" id="CHEBI:137931"/>
    </reaction>
</comment>
<proteinExistence type="inferred from homology"/>
<accession>A0ABP7PQW8</accession>
<comment type="catalytic activity">
    <reaction evidence="1">
        <text>CDP-alpha-D-glucose + D-glucose 6-phosphate = alpha,alpha-trehalose 6-phosphate + CDP + H(+)</text>
        <dbReference type="Rhea" id="RHEA:53884"/>
        <dbReference type="ChEBI" id="CHEBI:15378"/>
        <dbReference type="ChEBI" id="CHEBI:58069"/>
        <dbReference type="ChEBI" id="CHEBI:58429"/>
        <dbReference type="ChEBI" id="CHEBI:61548"/>
        <dbReference type="ChEBI" id="CHEBI:137927"/>
    </reaction>
</comment>
<evidence type="ECO:0000256" key="5">
    <source>
        <dbReference type="ARBA" id="ARBA00048311"/>
    </source>
</evidence>
<evidence type="ECO:0000256" key="6">
    <source>
        <dbReference type="ARBA" id="ARBA00093268"/>
    </source>
</evidence>
<dbReference type="SUPFAM" id="SSF53756">
    <property type="entry name" value="UDP-Glycosyltransferase/glycogen phosphorylase"/>
    <property type="match status" value="1"/>
</dbReference>
<name>A0ABP7PQW8_9ACTN</name>
<dbReference type="PANTHER" id="PTHR10788:SF106">
    <property type="entry name" value="BCDNA.GH08860"/>
    <property type="match status" value="1"/>
</dbReference>